<feature type="transmembrane region" description="Helical" evidence="8">
    <location>
        <begin position="187"/>
        <end position="208"/>
    </location>
</feature>
<keyword evidence="7 8" id="KW-0472">Membrane</keyword>
<evidence type="ECO:0000313" key="9">
    <source>
        <dbReference type="EMBL" id="MBB6730301.1"/>
    </source>
</evidence>
<feature type="transmembrane region" description="Helical" evidence="8">
    <location>
        <begin position="82"/>
        <end position="101"/>
    </location>
</feature>
<evidence type="ECO:0000313" key="10">
    <source>
        <dbReference type="Proteomes" id="UP000564644"/>
    </source>
</evidence>
<keyword evidence="10" id="KW-1185">Reference proteome</keyword>
<evidence type="ECO:0000256" key="7">
    <source>
        <dbReference type="ARBA" id="ARBA00023136"/>
    </source>
</evidence>
<feature type="transmembrane region" description="Helical" evidence="8">
    <location>
        <begin position="148"/>
        <end position="167"/>
    </location>
</feature>
<accession>A0A7X0SI48</accession>
<protein>
    <submittedName>
        <fullName evidence="9">Endospore germination permease</fullName>
    </submittedName>
</protein>
<dbReference type="RefSeq" id="WP_185127974.1">
    <property type="nucleotide sequence ID" value="NZ_JACJVO010000007.1"/>
</dbReference>
<dbReference type="NCBIfam" id="TIGR00912">
    <property type="entry name" value="2A0309"/>
    <property type="match status" value="1"/>
</dbReference>
<sequence length="369" mass="40863">MNVPWVRFGRIPCIMMMLLSIGLLNHVLIGPLVLQSSGRDAWLAILAVSALQPLWLLMMYPIMRSIGSLPFTDWLKHRAGTVGKHAVVGILVVLLFMIIIVTCVDTVNWSSTTYLPETPKLVTSFVFVALGIAGSTLGLHIIVYMSCFLLPLVSALGIFVASANIPRKDYLQLLPILENGWSPIGHGMIYVGGGYVELMLFVVLAGYVNRPFRRRHLIATGLFISLLCFGPVAAAISEFGPGEAMEQRFPAFAQWRLVQLGKYIEHVDFFAIYQWLCGSFVRTSASLCLIFDLTGIRSRKKRAVIGAAIGIMAIFTSVYPFGDAAEFYFFSRYLPVSMYAFLALFLFLFLLSMIHATDKGGEGDVPERA</sequence>
<dbReference type="PANTHER" id="PTHR34975">
    <property type="entry name" value="SPORE GERMINATION PROTEIN A2"/>
    <property type="match status" value="1"/>
</dbReference>
<dbReference type="Pfam" id="PF03845">
    <property type="entry name" value="Spore_permease"/>
    <property type="match status" value="1"/>
</dbReference>
<evidence type="ECO:0000256" key="5">
    <source>
        <dbReference type="ARBA" id="ARBA00022692"/>
    </source>
</evidence>
<keyword evidence="4" id="KW-0309">Germination</keyword>
<dbReference type="InterPro" id="IPR004761">
    <property type="entry name" value="Spore_GerAB"/>
</dbReference>
<keyword evidence="6 8" id="KW-1133">Transmembrane helix</keyword>
<dbReference type="GO" id="GO:0009847">
    <property type="term" value="P:spore germination"/>
    <property type="evidence" value="ECO:0007669"/>
    <property type="project" value="InterPro"/>
</dbReference>
<evidence type="ECO:0000256" key="6">
    <source>
        <dbReference type="ARBA" id="ARBA00022989"/>
    </source>
</evidence>
<evidence type="ECO:0000256" key="1">
    <source>
        <dbReference type="ARBA" id="ARBA00004141"/>
    </source>
</evidence>
<gene>
    <name evidence="9" type="ORF">H7C18_05260</name>
</gene>
<dbReference type="Proteomes" id="UP000564644">
    <property type="component" value="Unassembled WGS sequence"/>
</dbReference>
<feature type="transmembrane region" description="Helical" evidence="8">
    <location>
        <begin position="217"/>
        <end position="236"/>
    </location>
</feature>
<keyword evidence="5 8" id="KW-0812">Transmembrane</keyword>
<dbReference type="GO" id="GO:0016020">
    <property type="term" value="C:membrane"/>
    <property type="evidence" value="ECO:0007669"/>
    <property type="project" value="UniProtKB-SubCell"/>
</dbReference>
<feature type="transmembrane region" description="Helical" evidence="8">
    <location>
        <begin position="12"/>
        <end position="29"/>
    </location>
</feature>
<feature type="transmembrane region" description="Helical" evidence="8">
    <location>
        <begin position="303"/>
        <end position="321"/>
    </location>
</feature>
<evidence type="ECO:0000256" key="2">
    <source>
        <dbReference type="ARBA" id="ARBA00007998"/>
    </source>
</evidence>
<reference evidence="9 10" key="1">
    <citation type="submission" date="2020-08" db="EMBL/GenBank/DDBJ databases">
        <title>Cohnella phylogeny.</title>
        <authorList>
            <person name="Dunlap C."/>
        </authorList>
    </citation>
    <scope>NUCLEOTIDE SEQUENCE [LARGE SCALE GENOMIC DNA]</scope>
    <source>
        <strain evidence="9 10">CBP 2801</strain>
    </source>
</reference>
<evidence type="ECO:0000256" key="3">
    <source>
        <dbReference type="ARBA" id="ARBA00022448"/>
    </source>
</evidence>
<feature type="transmembrane region" description="Helical" evidence="8">
    <location>
        <begin position="41"/>
        <end position="62"/>
    </location>
</feature>
<dbReference type="AlphaFoldDB" id="A0A7X0SI48"/>
<keyword evidence="3" id="KW-0813">Transport</keyword>
<feature type="transmembrane region" description="Helical" evidence="8">
    <location>
        <begin position="333"/>
        <end position="351"/>
    </location>
</feature>
<evidence type="ECO:0000256" key="8">
    <source>
        <dbReference type="SAM" id="Phobius"/>
    </source>
</evidence>
<dbReference type="EMBL" id="JACJVO010000007">
    <property type="protein sequence ID" value="MBB6730301.1"/>
    <property type="molecule type" value="Genomic_DNA"/>
</dbReference>
<evidence type="ECO:0000256" key="4">
    <source>
        <dbReference type="ARBA" id="ARBA00022544"/>
    </source>
</evidence>
<comment type="caution">
    <text evidence="9">The sequence shown here is derived from an EMBL/GenBank/DDBJ whole genome shotgun (WGS) entry which is preliminary data.</text>
</comment>
<feature type="transmembrane region" description="Helical" evidence="8">
    <location>
        <begin position="272"/>
        <end position="291"/>
    </location>
</feature>
<feature type="transmembrane region" description="Helical" evidence="8">
    <location>
        <begin position="121"/>
        <end position="141"/>
    </location>
</feature>
<proteinExistence type="inferred from homology"/>
<name>A0A7X0SI48_9BACL</name>
<comment type="similarity">
    <text evidence="2">Belongs to the amino acid-polyamine-organocation (APC) superfamily. Spore germination protein (SGP) (TC 2.A.3.9) family.</text>
</comment>
<comment type="subcellular location">
    <subcellularLocation>
        <location evidence="1">Membrane</location>
        <topology evidence="1">Multi-pass membrane protein</topology>
    </subcellularLocation>
</comment>
<organism evidence="9 10">
    <name type="scientific">Cohnella zeiphila</name>
    <dbReference type="NCBI Taxonomy" id="2761120"/>
    <lineage>
        <taxon>Bacteria</taxon>
        <taxon>Bacillati</taxon>
        <taxon>Bacillota</taxon>
        <taxon>Bacilli</taxon>
        <taxon>Bacillales</taxon>
        <taxon>Paenibacillaceae</taxon>
        <taxon>Cohnella</taxon>
    </lineage>
</organism>
<dbReference type="PANTHER" id="PTHR34975:SF2">
    <property type="entry name" value="SPORE GERMINATION PROTEIN A2"/>
    <property type="match status" value="1"/>
</dbReference>